<sequence>MEWPESVHVDVLGSKKHSRKGRAHKDAHNRYSAGHQEEQRRLRESFPFVPSGVILESGSRGAASLKAVRLDEEGQRKRRKRRDDRPRKRWDWNFANDPTPDRPLRLRDDFAIFFPPTIQVDSPPKDEPEKTAAAPRSRASSRLSQRSSVRAPPKAAEVDEDDDIASQSGRNKRQGERSDDDESTSPRRARRASSSESGDAAVPAGQQAADSLPTSTDPGRPDTQQDVTNTSEAKQSQLHLEDNRNALATITYEAKVDPLRFGHDTRNIHFVAFAMGEKGNELNISLFKTFPSSLKQSTKMPVFVPSMQPSFICRDRILQISVSNKRRLKYAYICMAIRTESLLYFVLVTPTNTSVFPKHEKPGDPVVRVDLLSVVDSDGLEGAKAVDICMHPTHFQQCLIATDTGVLYKWSMVRRRSPSEGWVHEGKLSRIMSIPDGAKVDMAPRFYRATWGTREGTVLFINASHAWFLDLENPGHLILNVIDLSATTSLFTSLDSSAVYHQAEFICLTTTEAVVWIDAHDGHVAMSWGHERQGENVQIESIATNNGSAYLLRSPYNTKGSCFHVQETVQGIQSRLDPYDIHLSDQPALQTSVRKPSSFRRQIGFSSFVIPEAPTTISILLFLEEDGTLTCRLFDARTHGGASSIGSDDKVGIRSDTQGITDIHPKDLLSRHINFTTAIDVEPVMDDAVPDGMDVDEKKDDFEWSPEEDNEDDSPYQCIRTRDLWKTISAETAPEHRQERPDSLKGYSLSLLPGNKQEQQQLEDLLEQSESILNRLKSHKADLGNTMRKISGDETITSSVGDSYDRLTESYLPTRSTALYNEFDRRLRSMQDQSIAQLLSDLHLSIPTFALARTPDTHHSGNEDQISETLSRLSFDAGTRKRLSAQQNSHTPAEKNLSNIRNVHSQWELGTDPATYIPPAALEPHDLSLDEGTTQLPQAAATDDPRRAVKLPRSSLPSNTGPPFQMEAPPSPSAGASLPTYKNQSQVHFETDTQSQSQDFASTQIVPGPFGSRNAPSFRRSLGKKRTIGF</sequence>
<dbReference type="Proteomes" id="UP001230649">
    <property type="component" value="Unassembled WGS sequence"/>
</dbReference>
<accession>A0ACC2V138</accession>
<dbReference type="EMBL" id="JASBWS010000167">
    <property type="protein sequence ID" value="KAJ9092727.1"/>
    <property type="molecule type" value="Genomic_DNA"/>
</dbReference>
<comment type="caution">
    <text evidence="1">The sequence shown here is derived from an EMBL/GenBank/DDBJ whole genome shotgun (WGS) entry which is preliminary data.</text>
</comment>
<gene>
    <name evidence="1" type="ORF">QFC20_007283</name>
</gene>
<organism evidence="1 2">
    <name type="scientific">Naganishia adeliensis</name>
    <dbReference type="NCBI Taxonomy" id="92952"/>
    <lineage>
        <taxon>Eukaryota</taxon>
        <taxon>Fungi</taxon>
        <taxon>Dikarya</taxon>
        <taxon>Basidiomycota</taxon>
        <taxon>Agaricomycotina</taxon>
        <taxon>Tremellomycetes</taxon>
        <taxon>Filobasidiales</taxon>
        <taxon>Filobasidiaceae</taxon>
        <taxon>Naganishia</taxon>
    </lineage>
</organism>
<keyword evidence="2" id="KW-1185">Reference proteome</keyword>
<evidence type="ECO:0000313" key="1">
    <source>
        <dbReference type="EMBL" id="KAJ9092727.1"/>
    </source>
</evidence>
<evidence type="ECO:0000313" key="2">
    <source>
        <dbReference type="Proteomes" id="UP001230649"/>
    </source>
</evidence>
<proteinExistence type="predicted"/>
<protein>
    <submittedName>
        <fullName evidence="1">Uncharacterized protein</fullName>
    </submittedName>
</protein>
<reference evidence="1" key="1">
    <citation type="submission" date="2023-04" db="EMBL/GenBank/DDBJ databases">
        <title>Draft Genome sequencing of Naganishia species isolated from polar environments using Oxford Nanopore Technology.</title>
        <authorList>
            <person name="Leo P."/>
            <person name="Venkateswaran K."/>
        </authorList>
    </citation>
    <scope>NUCLEOTIDE SEQUENCE</scope>
    <source>
        <strain evidence="1">MNA-CCFEE 5262</strain>
    </source>
</reference>
<name>A0ACC2V138_9TREE</name>